<keyword evidence="2" id="KW-0143">Chaperone</keyword>
<dbReference type="NCBIfam" id="TIGR00293">
    <property type="entry name" value="prefoldin subunit alpha"/>
    <property type="match status" value="1"/>
</dbReference>
<comment type="similarity">
    <text evidence="1">Belongs to the prefoldin subunit alpha family.</text>
</comment>
<dbReference type="FunFam" id="1.10.287.370:FF:000004">
    <property type="entry name" value="Probable prefoldin subunit 5"/>
    <property type="match status" value="1"/>
</dbReference>
<evidence type="ECO:0000256" key="1">
    <source>
        <dbReference type="ARBA" id="ARBA00010048"/>
    </source>
</evidence>
<dbReference type="GO" id="GO:0005737">
    <property type="term" value="C:cytoplasm"/>
    <property type="evidence" value="ECO:0007669"/>
    <property type="project" value="TreeGrafter"/>
</dbReference>
<keyword evidence="3" id="KW-0175">Coiled coil</keyword>
<feature type="coiled-coil region" evidence="3">
    <location>
        <begin position="14"/>
        <end position="41"/>
    </location>
</feature>
<dbReference type="EMBL" id="HBFK01037650">
    <property type="protein sequence ID" value="CAD8756302.1"/>
    <property type="molecule type" value="Transcribed_RNA"/>
</dbReference>
<dbReference type="Gene3D" id="1.10.287.370">
    <property type="match status" value="1"/>
</dbReference>
<dbReference type="Pfam" id="PF02996">
    <property type="entry name" value="Prefoldin"/>
    <property type="match status" value="1"/>
</dbReference>
<sequence>MGDVGQMNIGTMPLEQLSMMREQMQEENKFLVQSYQNLTLAAKRFGDSREALKAVTPEVVGQPVMVPMTSSLYVKGTLASAEKVLIDVGTGYYVEKSLEAADEYMKRKVEYLGENMQRLEANIVEKRKGLEAVTTVMQMKAQQQQAAAAKA</sequence>
<dbReference type="GO" id="GO:0016272">
    <property type="term" value="C:prefoldin complex"/>
    <property type="evidence" value="ECO:0007669"/>
    <property type="project" value="InterPro"/>
</dbReference>
<protein>
    <recommendedName>
        <fullName evidence="8">Prefoldin subunit 5</fullName>
    </recommendedName>
</protein>
<name>A0A6T8P8S8_HEMAN</name>
<evidence type="ECO:0000313" key="4">
    <source>
        <dbReference type="EMBL" id="CAD8756301.1"/>
    </source>
</evidence>
<dbReference type="EMBL" id="HBFX01030345">
    <property type="protein sequence ID" value="CAD8967000.1"/>
    <property type="molecule type" value="Transcribed_RNA"/>
</dbReference>
<reference evidence="6" key="1">
    <citation type="submission" date="2021-01" db="EMBL/GenBank/DDBJ databases">
        <authorList>
            <person name="Corre E."/>
            <person name="Pelletier E."/>
            <person name="Niang G."/>
            <person name="Scheremetjew M."/>
            <person name="Finn R."/>
            <person name="Kale V."/>
            <person name="Holt S."/>
            <person name="Cochrane G."/>
            <person name="Meng A."/>
            <person name="Brown T."/>
            <person name="Cohen L."/>
        </authorList>
    </citation>
    <scope>NUCLEOTIDE SEQUENCE</scope>
    <source>
        <strain evidence="4">CCMP441</strain>
        <strain evidence="6">CCMP644</strain>
    </source>
</reference>
<dbReference type="GO" id="GO:0006457">
    <property type="term" value="P:protein folding"/>
    <property type="evidence" value="ECO:0007669"/>
    <property type="project" value="InterPro"/>
</dbReference>
<evidence type="ECO:0008006" key="8">
    <source>
        <dbReference type="Google" id="ProtNLM"/>
    </source>
</evidence>
<evidence type="ECO:0000256" key="2">
    <source>
        <dbReference type="ARBA" id="ARBA00023186"/>
    </source>
</evidence>
<evidence type="ECO:0000313" key="5">
    <source>
        <dbReference type="EMBL" id="CAD8756302.1"/>
    </source>
</evidence>
<organism evidence="6">
    <name type="scientific">Hemiselmis andersenii</name>
    <name type="common">Cryptophyte alga</name>
    <dbReference type="NCBI Taxonomy" id="464988"/>
    <lineage>
        <taxon>Eukaryota</taxon>
        <taxon>Cryptophyceae</taxon>
        <taxon>Cryptomonadales</taxon>
        <taxon>Hemiselmidaceae</taxon>
        <taxon>Hemiselmis</taxon>
    </lineage>
</organism>
<dbReference type="GO" id="GO:1990113">
    <property type="term" value="P:RNA polymerase I assembly"/>
    <property type="evidence" value="ECO:0007669"/>
    <property type="project" value="TreeGrafter"/>
</dbReference>
<evidence type="ECO:0000256" key="3">
    <source>
        <dbReference type="SAM" id="Coils"/>
    </source>
</evidence>
<dbReference type="PANTHER" id="PTHR12674">
    <property type="entry name" value="PREFOLDIN SUBUNIT 5"/>
    <property type="match status" value="1"/>
</dbReference>
<dbReference type="InterPro" id="IPR004127">
    <property type="entry name" value="Prefoldin_subunit_alpha"/>
</dbReference>
<dbReference type="GO" id="GO:0051082">
    <property type="term" value="F:unfolded protein binding"/>
    <property type="evidence" value="ECO:0007669"/>
    <property type="project" value="InterPro"/>
</dbReference>
<dbReference type="EMBL" id="HBFK01037649">
    <property type="protein sequence ID" value="CAD8756301.1"/>
    <property type="molecule type" value="Transcribed_RNA"/>
</dbReference>
<proteinExistence type="inferred from homology"/>
<evidence type="ECO:0000313" key="7">
    <source>
        <dbReference type="EMBL" id="CAD8967001.1"/>
    </source>
</evidence>
<evidence type="ECO:0000313" key="6">
    <source>
        <dbReference type="EMBL" id="CAD8967000.1"/>
    </source>
</evidence>
<dbReference type="InterPro" id="IPR011599">
    <property type="entry name" value="PFD_alpha_archaea"/>
</dbReference>
<dbReference type="SUPFAM" id="SSF46579">
    <property type="entry name" value="Prefoldin"/>
    <property type="match status" value="1"/>
</dbReference>
<dbReference type="EMBL" id="HBFX01030346">
    <property type="protein sequence ID" value="CAD8967001.1"/>
    <property type="molecule type" value="Transcribed_RNA"/>
</dbReference>
<accession>A0A6T8P8S8</accession>
<dbReference type="InterPro" id="IPR009053">
    <property type="entry name" value="Prefoldin"/>
</dbReference>
<dbReference type="CDD" id="cd23157">
    <property type="entry name" value="Prefoldin_5"/>
    <property type="match status" value="1"/>
</dbReference>
<dbReference type="GO" id="GO:1990115">
    <property type="term" value="P:RNA polymerase III assembly"/>
    <property type="evidence" value="ECO:0007669"/>
    <property type="project" value="TreeGrafter"/>
</dbReference>
<dbReference type="GO" id="GO:1990114">
    <property type="term" value="P:RNA polymerase II core complex assembly"/>
    <property type="evidence" value="ECO:0007669"/>
    <property type="project" value="TreeGrafter"/>
</dbReference>
<dbReference type="PANTHER" id="PTHR12674:SF2">
    <property type="entry name" value="PREFOLDIN SUBUNIT 5"/>
    <property type="match status" value="1"/>
</dbReference>
<gene>
    <name evidence="6" type="ORF">HAND00432_LOCUS18294</name>
    <name evidence="7" type="ORF">HAND00432_LOCUS18295</name>
    <name evidence="4" type="ORF">HAND1043_LOCUS22810</name>
    <name evidence="5" type="ORF">HAND1043_LOCUS22811</name>
</gene>
<dbReference type="AlphaFoldDB" id="A0A6T8P8S8"/>